<keyword evidence="1" id="KW-0175">Coiled coil</keyword>
<reference evidence="3" key="1">
    <citation type="submission" date="2022-11" db="EMBL/GenBank/DDBJ databases">
        <authorList>
            <person name="Petersen C."/>
        </authorList>
    </citation>
    <scope>NUCLEOTIDE SEQUENCE</scope>
    <source>
        <strain evidence="3">IBT 34128</strain>
    </source>
</reference>
<reference evidence="3" key="2">
    <citation type="journal article" date="2023" name="IMA Fungus">
        <title>Comparative genomic study of the Penicillium genus elucidates a diverse pangenome and 15 lateral gene transfer events.</title>
        <authorList>
            <person name="Petersen C."/>
            <person name="Sorensen T."/>
            <person name="Nielsen M.R."/>
            <person name="Sondergaard T.E."/>
            <person name="Sorensen J.L."/>
            <person name="Fitzpatrick D.A."/>
            <person name="Frisvad J.C."/>
            <person name="Nielsen K.L."/>
        </authorList>
    </citation>
    <scope>NUCLEOTIDE SEQUENCE</scope>
    <source>
        <strain evidence="3">IBT 34128</strain>
    </source>
</reference>
<dbReference type="Proteomes" id="UP001141434">
    <property type="component" value="Unassembled WGS sequence"/>
</dbReference>
<evidence type="ECO:0000256" key="1">
    <source>
        <dbReference type="SAM" id="Coils"/>
    </source>
</evidence>
<dbReference type="RefSeq" id="XP_056509286.1">
    <property type="nucleotide sequence ID" value="XM_056656486.1"/>
</dbReference>
<protein>
    <submittedName>
        <fullName evidence="3">Uncharacterized protein</fullName>
    </submittedName>
</protein>
<sequence length="400" mass="44733">MRLSQTLLAVIFCLIHICVARPASHLSTSTTTDLDIRAPNDLSTLHHQPEDTLVKRYTPGGMIPPVIGTCYGAAAVGLAHCTTIPCWLGTGMMFGIGTVLLAIVLNHTYTIGDISFTRNELIVSDIDRHTKEMDYKLKAPELLKKFRENLSIQGEWKEKLETMEKKVKEMKDDDDQTKEQRYQPVGYKENVDIKWQAEDILEEAYEVYENDILAKETEAKKKEMDEREKEIMDVIKTPSEALGKQYGAEALGYNLAHILVKVADANEKKTKRTQKRKRDATSPAIGSLTITAPSFFASFGRPQGTGSNLDMKMIGVFGGDEEGLKDTNAANVTEILRGSENRITPHIKKGLPDKEWMCLDYDMDGEGSPAMKVAVTLSQDPKVRDADERGVMEECNYCCM</sequence>
<evidence type="ECO:0000313" key="3">
    <source>
        <dbReference type="EMBL" id="KAJ5091088.1"/>
    </source>
</evidence>
<organism evidence="3 4">
    <name type="scientific">Penicillium alfredii</name>
    <dbReference type="NCBI Taxonomy" id="1506179"/>
    <lineage>
        <taxon>Eukaryota</taxon>
        <taxon>Fungi</taxon>
        <taxon>Dikarya</taxon>
        <taxon>Ascomycota</taxon>
        <taxon>Pezizomycotina</taxon>
        <taxon>Eurotiomycetes</taxon>
        <taxon>Eurotiomycetidae</taxon>
        <taxon>Eurotiales</taxon>
        <taxon>Aspergillaceae</taxon>
        <taxon>Penicillium</taxon>
    </lineage>
</organism>
<keyword evidence="2" id="KW-0732">Signal</keyword>
<accession>A0A9W9EZZ3</accession>
<feature type="chain" id="PRO_5040931878" evidence="2">
    <location>
        <begin position="21"/>
        <end position="400"/>
    </location>
</feature>
<dbReference type="AlphaFoldDB" id="A0A9W9EZZ3"/>
<dbReference type="GeneID" id="81395655"/>
<evidence type="ECO:0000256" key="2">
    <source>
        <dbReference type="SAM" id="SignalP"/>
    </source>
</evidence>
<gene>
    <name evidence="3" type="ORF">NUU61_005958</name>
</gene>
<name>A0A9W9EZZ3_9EURO</name>
<proteinExistence type="predicted"/>
<feature type="signal peptide" evidence="2">
    <location>
        <begin position="1"/>
        <end position="20"/>
    </location>
</feature>
<dbReference type="EMBL" id="JAPMSZ010000009">
    <property type="protein sequence ID" value="KAJ5091088.1"/>
    <property type="molecule type" value="Genomic_DNA"/>
</dbReference>
<evidence type="ECO:0000313" key="4">
    <source>
        <dbReference type="Proteomes" id="UP001141434"/>
    </source>
</evidence>
<feature type="coiled-coil region" evidence="1">
    <location>
        <begin position="153"/>
        <end position="180"/>
    </location>
</feature>
<comment type="caution">
    <text evidence="3">The sequence shown here is derived from an EMBL/GenBank/DDBJ whole genome shotgun (WGS) entry which is preliminary data.</text>
</comment>
<keyword evidence="4" id="KW-1185">Reference proteome</keyword>